<dbReference type="InterPro" id="IPR003740">
    <property type="entry name" value="YitT"/>
</dbReference>
<evidence type="ECO:0000313" key="8">
    <source>
        <dbReference type="EMBL" id="RGU89584.1"/>
    </source>
</evidence>
<evidence type="ECO:0000256" key="4">
    <source>
        <dbReference type="ARBA" id="ARBA00022989"/>
    </source>
</evidence>
<dbReference type="GO" id="GO:0005886">
    <property type="term" value="C:plasma membrane"/>
    <property type="evidence" value="ECO:0007669"/>
    <property type="project" value="UniProtKB-SubCell"/>
</dbReference>
<sequence>MSKNRIHDLIMIILGNFVVACSVSFFILPNNILTGGVAGVAVALHPILPVDIVLMIDALTIGLFILGALLLGKQFAMKSVISTIVYPVFVTGLSKVATMFPKDTFVMPPYVATIYAGVIVGIGLGLVFRVNSSTGGMDILALILHKYFKIPEGTSVMIVDGLTVLLGVVTHGLTPALIGIMSVFVCGVAIDKTVMLGMQSAKNVMIISTEWKQIRRILLETVDRGVTILDGSGGYTQAPKPVLMCVIKQKQYPLLESSVLKIDSKAFIIVNDVHQVHGAGFTSKHVVETNETTY</sequence>
<proteinExistence type="predicted"/>
<accession>A0A395W8S5</accession>
<keyword evidence="5 6" id="KW-0472">Membrane</keyword>
<protein>
    <submittedName>
        <fullName evidence="8">YitT family protein</fullName>
    </submittedName>
</protein>
<keyword evidence="4 6" id="KW-1133">Transmembrane helix</keyword>
<dbReference type="RefSeq" id="WP_118325762.1">
    <property type="nucleotide sequence ID" value="NZ_CAUDVK010000002.1"/>
</dbReference>
<dbReference type="PANTHER" id="PTHR33545">
    <property type="entry name" value="UPF0750 MEMBRANE PROTEIN YITT-RELATED"/>
    <property type="match status" value="1"/>
</dbReference>
<evidence type="ECO:0000313" key="9">
    <source>
        <dbReference type="Proteomes" id="UP000265489"/>
    </source>
</evidence>
<dbReference type="EMBL" id="QRYQ01000026">
    <property type="protein sequence ID" value="RGU89584.1"/>
    <property type="molecule type" value="Genomic_DNA"/>
</dbReference>
<feature type="transmembrane region" description="Helical" evidence="6">
    <location>
        <begin position="9"/>
        <end position="28"/>
    </location>
</feature>
<dbReference type="GeneID" id="66580295"/>
<keyword evidence="2" id="KW-1003">Cell membrane</keyword>
<feature type="domain" description="DUF2179" evidence="7">
    <location>
        <begin position="224"/>
        <end position="278"/>
    </location>
</feature>
<evidence type="ECO:0000259" key="7">
    <source>
        <dbReference type="Pfam" id="PF10035"/>
    </source>
</evidence>
<dbReference type="CDD" id="cd16380">
    <property type="entry name" value="YitT_C"/>
    <property type="match status" value="1"/>
</dbReference>
<dbReference type="Proteomes" id="UP000265489">
    <property type="component" value="Unassembled WGS sequence"/>
</dbReference>
<evidence type="ECO:0000256" key="2">
    <source>
        <dbReference type="ARBA" id="ARBA00022475"/>
    </source>
</evidence>
<dbReference type="Pfam" id="PF10035">
    <property type="entry name" value="DUF2179"/>
    <property type="match status" value="1"/>
</dbReference>
<evidence type="ECO:0000256" key="6">
    <source>
        <dbReference type="SAM" id="Phobius"/>
    </source>
</evidence>
<dbReference type="InterPro" id="IPR019264">
    <property type="entry name" value="DUF2179"/>
</dbReference>
<gene>
    <name evidence="8" type="ORF">DWW32_10785</name>
</gene>
<organism evidence="8 9">
    <name type="scientific">Holdemanella biformis</name>
    <dbReference type="NCBI Taxonomy" id="1735"/>
    <lineage>
        <taxon>Bacteria</taxon>
        <taxon>Bacillati</taxon>
        <taxon>Bacillota</taxon>
        <taxon>Erysipelotrichia</taxon>
        <taxon>Erysipelotrichales</taxon>
        <taxon>Erysipelotrichaceae</taxon>
        <taxon>Holdemanella</taxon>
    </lineage>
</organism>
<dbReference type="Pfam" id="PF02588">
    <property type="entry name" value="YitT_membrane"/>
    <property type="match status" value="1"/>
</dbReference>
<evidence type="ECO:0000256" key="5">
    <source>
        <dbReference type="ARBA" id="ARBA00023136"/>
    </source>
</evidence>
<feature type="transmembrane region" description="Helical" evidence="6">
    <location>
        <begin position="48"/>
        <end position="71"/>
    </location>
</feature>
<dbReference type="AlphaFoldDB" id="A0A395W8S5"/>
<evidence type="ECO:0000256" key="1">
    <source>
        <dbReference type="ARBA" id="ARBA00004651"/>
    </source>
</evidence>
<dbReference type="PROSITE" id="PS51257">
    <property type="entry name" value="PROKAR_LIPOPROTEIN"/>
    <property type="match status" value="1"/>
</dbReference>
<feature type="transmembrane region" description="Helical" evidence="6">
    <location>
        <begin position="83"/>
        <end position="100"/>
    </location>
</feature>
<dbReference type="PIRSF" id="PIRSF006483">
    <property type="entry name" value="Membrane_protein_YitT"/>
    <property type="match status" value="1"/>
</dbReference>
<name>A0A395W8S5_9FIRM</name>
<feature type="transmembrane region" description="Helical" evidence="6">
    <location>
        <begin position="112"/>
        <end position="130"/>
    </location>
</feature>
<dbReference type="Gene3D" id="3.30.70.120">
    <property type="match status" value="1"/>
</dbReference>
<dbReference type="PANTHER" id="PTHR33545:SF9">
    <property type="entry name" value="UPF0750 MEMBRANE PROTEIN YITE"/>
    <property type="match status" value="1"/>
</dbReference>
<keyword evidence="3 6" id="KW-0812">Transmembrane</keyword>
<evidence type="ECO:0000256" key="3">
    <source>
        <dbReference type="ARBA" id="ARBA00022692"/>
    </source>
</evidence>
<dbReference type="InterPro" id="IPR051461">
    <property type="entry name" value="UPF0750_membrane"/>
</dbReference>
<dbReference type="InterPro" id="IPR015867">
    <property type="entry name" value="N-reg_PII/ATP_PRibTrfase_C"/>
</dbReference>
<reference evidence="8 9" key="1">
    <citation type="submission" date="2018-08" db="EMBL/GenBank/DDBJ databases">
        <title>A genome reference for cultivated species of the human gut microbiota.</title>
        <authorList>
            <person name="Zou Y."/>
            <person name="Xue W."/>
            <person name="Luo G."/>
        </authorList>
    </citation>
    <scope>NUCLEOTIDE SEQUENCE [LARGE SCALE GENOMIC DNA]</scope>
    <source>
        <strain evidence="8 9">AF15-20</strain>
    </source>
</reference>
<comment type="subcellular location">
    <subcellularLocation>
        <location evidence="1">Cell membrane</location>
        <topology evidence="1">Multi-pass membrane protein</topology>
    </subcellularLocation>
</comment>
<comment type="caution">
    <text evidence="8">The sequence shown here is derived from an EMBL/GenBank/DDBJ whole genome shotgun (WGS) entry which is preliminary data.</text>
</comment>